<comment type="caution">
    <text evidence="4">The sequence shown here is derived from an EMBL/GenBank/DDBJ whole genome shotgun (WGS) entry which is preliminary data.</text>
</comment>
<sequence>MGLLIWLKPGEEIMLNGARVENPHPHKIRLQLNNHVRVLRERDRFELPSSPSCCERVYHEAMLLSGGDPAGSLGRLRDAVEALQAAPIAAASAEEVERRLERICEHAAGGRFYEAMVEARGLIALERPDHPLLPRQSES</sequence>
<keyword evidence="4" id="KW-0966">Cell projection</keyword>
<organism evidence="4 5">
    <name type="scientific">Brevundimonas bullata</name>
    <dbReference type="NCBI Taxonomy" id="13160"/>
    <lineage>
        <taxon>Bacteria</taxon>
        <taxon>Pseudomonadati</taxon>
        <taxon>Pseudomonadota</taxon>
        <taxon>Alphaproteobacteria</taxon>
        <taxon>Caulobacterales</taxon>
        <taxon>Caulobacteraceae</taxon>
        <taxon>Brevundimonas</taxon>
    </lineage>
</organism>
<dbReference type="GO" id="GO:0006402">
    <property type="term" value="P:mRNA catabolic process"/>
    <property type="evidence" value="ECO:0007669"/>
    <property type="project" value="InterPro"/>
</dbReference>
<keyword evidence="3" id="KW-0694">RNA-binding</keyword>
<evidence type="ECO:0000313" key="4">
    <source>
        <dbReference type="EMBL" id="MBB4798253.1"/>
    </source>
</evidence>
<evidence type="ECO:0000256" key="3">
    <source>
        <dbReference type="ARBA" id="ARBA00022884"/>
    </source>
</evidence>
<dbReference type="RefSeq" id="WP_184269587.1">
    <property type="nucleotide sequence ID" value="NZ_JACHKY010000003.1"/>
</dbReference>
<keyword evidence="4" id="KW-0282">Flagellum</keyword>
<accession>A0A7W7IQ62</accession>
<dbReference type="AlphaFoldDB" id="A0A7W7IQ62"/>
<name>A0A7W7IQ62_9CAUL</name>
<dbReference type="GO" id="GO:0044781">
    <property type="term" value="P:bacterial-type flagellum organization"/>
    <property type="evidence" value="ECO:0007669"/>
    <property type="project" value="UniProtKB-KW"/>
</dbReference>
<dbReference type="InterPro" id="IPR009967">
    <property type="entry name" value="Flagellum_FlbT"/>
</dbReference>
<gene>
    <name evidence="4" type="ORF">HNP32_001997</name>
</gene>
<keyword evidence="4" id="KW-0969">Cilium</keyword>
<reference evidence="4 5" key="1">
    <citation type="submission" date="2020-08" db="EMBL/GenBank/DDBJ databases">
        <title>Functional genomics of gut bacteria from endangered species of beetles.</title>
        <authorList>
            <person name="Carlos-Shanley C."/>
        </authorList>
    </citation>
    <scope>NUCLEOTIDE SEQUENCE [LARGE SCALE GENOMIC DNA]</scope>
    <source>
        <strain evidence="4 5">S00123</strain>
    </source>
</reference>
<dbReference type="Pfam" id="PF07378">
    <property type="entry name" value="FlbT"/>
    <property type="match status" value="1"/>
</dbReference>
<keyword evidence="1" id="KW-0678">Repressor</keyword>
<protein>
    <submittedName>
        <fullName evidence="4">Flagellar biosynthesis regulator FlbT</fullName>
    </submittedName>
</protein>
<evidence type="ECO:0000256" key="2">
    <source>
        <dbReference type="ARBA" id="ARBA00022795"/>
    </source>
</evidence>
<proteinExistence type="predicted"/>
<dbReference type="GO" id="GO:0048027">
    <property type="term" value="F:mRNA 5'-UTR binding"/>
    <property type="evidence" value="ECO:0007669"/>
    <property type="project" value="InterPro"/>
</dbReference>
<dbReference type="EMBL" id="JACHKY010000003">
    <property type="protein sequence ID" value="MBB4798253.1"/>
    <property type="molecule type" value="Genomic_DNA"/>
</dbReference>
<keyword evidence="5" id="KW-1185">Reference proteome</keyword>
<evidence type="ECO:0000313" key="5">
    <source>
        <dbReference type="Proteomes" id="UP000539957"/>
    </source>
</evidence>
<dbReference type="GO" id="GO:1902209">
    <property type="term" value="P:negative regulation of bacterial-type flagellum assembly"/>
    <property type="evidence" value="ECO:0007669"/>
    <property type="project" value="InterPro"/>
</dbReference>
<keyword evidence="2" id="KW-1005">Bacterial flagellum biogenesis</keyword>
<dbReference type="Proteomes" id="UP000539957">
    <property type="component" value="Unassembled WGS sequence"/>
</dbReference>
<evidence type="ECO:0000256" key="1">
    <source>
        <dbReference type="ARBA" id="ARBA00022491"/>
    </source>
</evidence>